<proteinExistence type="predicted"/>
<reference evidence="4" key="1">
    <citation type="submission" date="2016-10" db="EMBL/GenBank/DDBJ databases">
        <title>Sequence of Gallionella enrichment culture.</title>
        <authorList>
            <person name="Poehlein A."/>
            <person name="Muehling M."/>
            <person name="Daniel R."/>
        </authorList>
    </citation>
    <scope>NUCLEOTIDE SEQUENCE</scope>
</reference>
<evidence type="ECO:0000313" key="4">
    <source>
        <dbReference type="EMBL" id="OIQ73981.1"/>
    </source>
</evidence>
<dbReference type="InterPro" id="IPR027417">
    <property type="entry name" value="P-loop_NTPase"/>
</dbReference>
<name>A0A1J5QDF8_9ZZZZ</name>
<evidence type="ECO:0000256" key="2">
    <source>
        <dbReference type="ARBA" id="ARBA00022741"/>
    </source>
</evidence>
<dbReference type="GO" id="GO:0005524">
    <property type="term" value="F:ATP binding"/>
    <property type="evidence" value="ECO:0007669"/>
    <property type="project" value="UniProtKB-KW"/>
</dbReference>
<keyword evidence="2" id="KW-0547">Nucleotide-binding</keyword>
<dbReference type="AlphaFoldDB" id="A0A1J5QDF8"/>
<dbReference type="EMBL" id="MLJW01002667">
    <property type="protein sequence ID" value="OIQ73981.1"/>
    <property type="molecule type" value="Genomic_DNA"/>
</dbReference>
<gene>
    <name evidence="4" type="ORF">GALL_443740</name>
</gene>
<keyword evidence="1" id="KW-0813">Transport</keyword>
<comment type="caution">
    <text evidence="4">The sequence shown here is derived from an EMBL/GenBank/DDBJ whole genome shotgun (WGS) entry which is preliminary data.</text>
</comment>
<accession>A0A1J5QDF8</accession>
<keyword evidence="3 4" id="KW-0067">ATP-binding</keyword>
<dbReference type="GO" id="GO:0015833">
    <property type="term" value="P:peptide transport"/>
    <property type="evidence" value="ECO:0007669"/>
    <property type="project" value="InterPro"/>
</dbReference>
<dbReference type="NCBIfam" id="TIGR01727">
    <property type="entry name" value="oligo_HPY"/>
    <property type="match status" value="1"/>
</dbReference>
<evidence type="ECO:0000256" key="3">
    <source>
        <dbReference type="ARBA" id="ARBA00022840"/>
    </source>
</evidence>
<dbReference type="Gene3D" id="3.40.50.300">
    <property type="entry name" value="P-loop containing nucleotide triphosphate hydrolases"/>
    <property type="match status" value="1"/>
</dbReference>
<organism evidence="4">
    <name type="scientific">mine drainage metagenome</name>
    <dbReference type="NCBI Taxonomy" id="410659"/>
    <lineage>
        <taxon>unclassified sequences</taxon>
        <taxon>metagenomes</taxon>
        <taxon>ecological metagenomes</taxon>
    </lineage>
</organism>
<protein>
    <submittedName>
        <fullName evidence="4">Dipeptide transporter ATP-binding subunit</fullName>
    </submittedName>
</protein>
<sequence length="87" mass="9490">MLSAVPIADTRVVKKRIVLEGDIPSAMNPPPGCPFQTRCRWKSQVSGGRCDSEVPPMRTLDGGHQIKCHLPEAIRNGMVPVIKITAE</sequence>
<evidence type="ECO:0000256" key="1">
    <source>
        <dbReference type="ARBA" id="ARBA00022448"/>
    </source>
</evidence>
<dbReference type="InterPro" id="IPR013563">
    <property type="entry name" value="Oligopep_ABC_C"/>
</dbReference>